<reference evidence="2 3" key="1">
    <citation type="journal article" date="2014" name="Genome Announc.">
        <title>Draft genome sequences of eight enterohepatic helicobacter species isolated from both laboratory and wild rodents.</title>
        <authorList>
            <person name="Sheh A."/>
            <person name="Shen Z."/>
            <person name="Fox J.G."/>
        </authorList>
    </citation>
    <scope>NUCLEOTIDE SEQUENCE [LARGE SCALE GENOMIC DNA]</scope>
    <source>
        <strain evidence="2 3">ST1</strain>
    </source>
</reference>
<sequence length="105" mass="12144">MPDYNTDFDTTIIEIYVTKSIIAINEVISFHIVTSIELVEAEWDFGDGQTSTQKDNILKSYSKSGSYNVMLKALVSVQNEEYENDKTQEKFLIKEYFRNLEVLVC</sequence>
<dbReference type="PROSITE" id="PS50093">
    <property type="entry name" value="PKD"/>
    <property type="match status" value="1"/>
</dbReference>
<dbReference type="OrthoDB" id="1491481at2"/>
<dbReference type="Pfam" id="PF18911">
    <property type="entry name" value="PKD_4"/>
    <property type="match status" value="1"/>
</dbReference>
<dbReference type="SUPFAM" id="SSF49299">
    <property type="entry name" value="PKD domain"/>
    <property type="match status" value="1"/>
</dbReference>
<accession>A0A4V6I361</accession>
<dbReference type="InterPro" id="IPR035986">
    <property type="entry name" value="PKD_dom_sf"/>
</dbReference>
<feature type="domain" description="PKD" evidence="1">
    <location>
        <begin position="42"/>
        <end position="73"/>
    </location>
</feature>
<dbReference type="CDD" id="cd00146">
    <property type="entry name" value="PKD"/>
    <property type="match status" value="1"/>
</dbReference>
<gene>
    <name evidence="2" type="ORF">LS73_008225</name>
</gene>
<organism evidence="2 3">
    <name type="scientific">Helicobacter muridarum</name>
    <dbReference type="NCBI Taxonomy" id="216"/>
    <lineage>
        <taxon>Bacteria</taxon>
        <taxon>Pseudomonadati</taxon>
        <taxon>Campylobacterota</taxon>
        <taxon>Epsilonproteobacteria</taxon>
        <taxon>Campylobacterales</taxon>
        <taxon>Helicobacteraceae</taxon>
        <taxon>Helicobacter</taxon>
    </lineage>
</organism>
<dbReference type="EMBL" id="JRPD02000023">
    <property type="protein sequence ID" value="TLD98822.1"/>
    <property type="molecule type" value="Genomic_DNA"/>
</dbReference>
<comment type="caution">
    <text evidence="2">The sequence shown here is derived from an EMBL/GenBank/DDBJ whole genome shotgun (WGS) entry which is preliminary data.</text>
</comment>
<dbReference type="Proteomes" id="UP000029922">
    <property type="component" value="Unassembled WGS sequence"/>
</dbReference>
<evidence type="ECO:0000313" key="3">
    <source>
        <dbReference type="Proteomes" id="UP000029922"/>
    </source>
</evidence>
<dbReference type="AlphaFoldDB" id="A0A4V6I361"/>
<dbReference type="STRING" id="216.LS73_05360"/>
<dbReference type="Gene3D" id="2.60.40.10">
    <property type="entry name" value="Immunoglobulins"/>
    <property type="match status" value="1"/>
</dbReference>
<evidence type="ECO:0000259" key="1">
    <source>
        <dbReference type="PROSITE" id="PS50093"/>
    </source>
</evidence>
<dbReference type="InterPro" id="IPR000601">
    <property type="entry name" value="PKD_dom"/>
</dbReference>
<proteinExistence type="predicted"/>
<name>A0A4V6I361_9HELI</name>
<evidence type="ECO:0000313" key="2">
    <source>
        <dbReference type="EMBL" id="TLD98822.1"/>
    </source>
</evidence>
<dbReference type="InterPro" id="IPR013783">
    <property type="entry name" value="Ig-like_fold"/>
</dbReference>
<protein>
    <recommendedName>
        <fullName evidence="1">PKD domain-containing protein</fullName>
    </recommendedName>
</protein>